<keyword evidence="2" id="KW-0472">Membrane</keyword>
<feature type="compositionally biased region" description="Polar residues" evidence="1">
    <location>
        <begin position="749"/>
        <end position="759"/>
    </location>
</feature>
<proteinExistence type="predicted"/>
<evidence type="ECO:0000313" key="3">
    <source>
        <dbReference type="EMBL" id="EWM25351.1"/>
    </source>
</evidence>
<keyword evidence="2" id="KW-0812">Transmembrane</keyword>
<evidence type="ECO:0000313" key="4">
    <source>
        <dbReference type="Proteomes" id="UP000019335"/>
    </source>
</evidence>
<reference evidence="3 4" key="1">
    <citation type="journal article" date="2014" name="Mol. Plant">
        <title>Chromosome Scale Genome Assembly and Transcriptome Profiling of Nannochloropsis gaditana in Nitrogen Depletion.</title>
        <authorList>
            <person name="Corteggiani Carpinelli E."/>
            <person name="Telatin A."/>
            <person name="Vitulo N."/>
            <person name="Forcato C."/>
            <person name="D'Angelo M."/>
            <person name="Schiavon R."/>
            <person name="Vezzi A."/>
            <person name="Giacometti G.M."/>
            <person name="Morosinotto T."/>
            <person name="Valle G."/>
        </authorList>
    </citation>
    <scope>NUCLEOTIDE SEQUENCE [LARGE SCALE GENOMIC DNA]</scope>
    <source>
        <strain evidence="3 4">B-31</strain>
    </source>
</reference>
<gene>
    <name evidence="3" type="ORF">Naga_100005g76</name>
</gene>
<feature type="region of interest" description="Disordered" evidence="1">
    <location>
        <begin position="744"/>
        <end position="781"/>
    </location>
</feature>
<dbReference type="AlphaFoldDB" id="W7TXG8"/>
<comment type="caution">
    <text evidence="3">The sequence shown here is derived from an EMBL/GenBank/DDBJ whole genome shotgun (WGS) entry which is preliminary data.</text>
</comment>
<dbReference type="OrthoDB" id="2110508at2759"/>
<protein>
    <recommendedName>
        <fullName evidence="5">DUF1003 domain-containing protein</fullName>
    </recommendedName>
</protein>
<dbReference type="Proteomes" id="UP000019335">
    <property type="component" value="Chromosome 11"/>
</dbReference>
<keyword evidence="4" id="KW-1185">Reference proteome</keyword>
<dbReference type="PANTHER" id="PTHR41386:SF1">
    <property type="entry name" value="MEMBRANE PROTEIN"/>
    <property type="match status" value="1"/>
</dbReference>
<dbReference type="Pfam" id="PF06210">
    <property type="entry name" value="DUF1003"/>
    <property type="match status" value="1"/>
</dbReference>
<dbReference type="InterPro" id="IPR010406">
    <property type="entry name" value="DUF1003"/>
</dbReference>
<sequence length="991" mass="108402">MDGAQKEPFVRVKISSAAQQSSSNNPAHAQAIRFRGGRGAGQASHRPLIDQLLEDASLRHHGEILRGLKQSLEEEKKEYLRLQEDVFTSFAEHEVMEASFDRQFEAKQSFSGRVADAVAEVGGSWRFVGFFAGFMMLWVVINILSGPSAFDPYPFILLNLCLSCMSGFQAPVIMMSQNRQVLRDRGQSDYTARVNLRAELVTRHINAKLDALITSAWKRLFESQALSTSLLERLMDMEQQQLDLRKAAHFSHAGSRSKGKMEDPTEEDIPSPLQRRPSQEVVEALLQPGALLEVYNQGEGSEGFERGSVMENGEDEGQEEGLITKMAVQQGQVPDTGASASPVSPSSLYKTPLVALSLAPPAAPALLALELPWLLETEEDEHTLYLMRTMLRAKRAQGPEQQRDWDECMVFEHRSSKLGDNFMGIVSHVRLESRDPSLASKGVICRAEPADLQPGRRVSDRFVTAAVEIASLVDTGGGAEAWFPFDLCYDLHFTDGAVLDSILAGDAILTLRNALDLPCMTAEGEIISMVLHPRGCPCSLLEAEADVQDGMQQQQTSGRNTRVAVAGEPDGGISGRERRAETLLKLRSACPQAVLVSQGEVPPRFKPSLSKDREDRISQFWKRPLGRVTISYNPAPIFACVTLRAGQMSVPRSVEFLTHRIDNLPATATAALESSAAPTAALSAAGPGSGMLTNTVPKLGASTSIAGIAASDADSGNGKSIKHPLRRANSGGARTMAAFFGLPPGGSTGTNLSRTSLPLDSSGKALPPPPHPTMTTSQSISGDRLTLTHQSSGHLSLQRILSHSRASLPERWQSGMKQEASGLSESSNVSHTPKQLYCIVNPSAELLCNALAWGFAQEEEESLEGSEVRGHLHHESRTVAGRISKNKKEIPLRLDPLWEGPLPHNQWVQLPLREQGNRYEIDLLVPVVGPAAVFFFSPQGRLRLRGFLRDNGDDTIKHYPWNLMSYDDYNDTPFVRKNLSDQSACQMKVEF</sequence>
<dbReference type="EMBL" id="AZIL01000936">
    <property type="protein sequence ID" value="EWM25351.1"/>
    <property type="molecule type" value="Genomic_DNA"/>
</dbReference>
<evidence type="ECO:0008006" key="5">
    <source>
        <dbReference type="Google" id="ProtNLM"/>
    </source>
</evidence>
<accession>W7TXG8</accession>
<name>W7TXG8_9STRA</name>
<keyword evidence="2" id="KW-1133">Transmembrane helix</keyword>
<dbReference type="PANTHER" id="PTHR41386">
    <property type="entry name" value="INTEGRAL MEMBRANE PROTEIN-RELATED"/>
    <property type="match status" value="1"/>
</dbReference>
<feature type="region of interest" description="Disordered" evidence="1">
    <location>
        <begin position="248"/>
        <end position="278"/>
    </location>
</feature>
<organism evidence="3 4">
    <name type="scientific">Nannochloropsis gaditana</name>
    <dbReference type="NCBI Taxonomy" id="72520"/>
    <lineage>
        <taxon>Eukaryota</taxon>
        <taxon>Sar</taxon>
        <taxon>Stramenopiles</taxon>
        <taxon>Ochrophyta</taxon>
        <taxon>Eustigmatophyceae</taxon>
        <taxon>Eustigmatales</taxon>
        <taxon>Monodopsidaceae</taxon>
        <taxon>Nannochloropsis</taxon>
    </lineage>
</organism>
<evidence type="ECO:0000256" key="2">
    <source>
        <dbReference type="SAM" id="Phobius"/>
    </source>
</evidence>
<feature type="transmembrane region" description="Helical" evidence="2">
    <location>
        <begin position="127"/>
        <end position="144"/>
    </location>
</feature>
<feature type="region of interest" description="Disordered" evidence="1">
    <location>
        <begin position="553"/>
        <end position="574"/>
    </location>
</feature>
<evidence type="ECO:0000256" key="1">
    <source>
        <dbReference type="SAM" id="MobiDB-lite"/>
    </source>
</evidence>